<feature type="domain" description="HTH lysR-type" evidence="5">
    <location>
        <begin position="1"/>
        <end position="59"/>
    </location>
</feature>
<keyword evidence="4" id="KW-0804">Transcription</keyword>
<keyword evidence="7" id="KW-1185">Reference proteome</keyword>
<evidence type="ECO:0000256" key="3">
    <source>
        <dbReference type="ARBA" id="ARBA00023125"/>
    </source>
</evidence>
<dbReference type="Gene3D" id="3.40.190.290">
    <property type="match status" value="1"/>
</dbReference>
<evidence type="ECO:0000313" key="7">
    <source>
        <dbReference type="Proteomes" id="UP001597206"/>
    </source>
</evidence>
<sequence>METLSSIESFVRSAELGSFSAAARRLRLTPGGVSKNVAKLESDLGVRLFHRSTRSLTLTEAGEQFLAQVTGGLDAIQSAIANTSTVAGQPAGTLKVGMAMAFGRDHILPLLGQFLREFPAIKPDWRFDNRQVDLIGEGFDAAIGGGIDIAPGVVVRELARIHLVLVGSPEYLANKFVPKTPADLAQLDALIRYSQTTNRPTPWHLKTIAGEQVTLELTPRVTLNDPEMLCNAAMAGLGIAHVPMPHALRHLESGALVRVLPDWYTETGVISLYFAAKKLMPAKTRVFVDFIVEKFRAERYSEKWSAV</sequence>
<dbReference type="InterPro" id="IPR036390">
    <property type="entry name" value="WH_DNA-bd_sf"/>
</dbReference>
<dbReference type="InterPro" id="IPR005119">
    <property type="entry name" value="LysR_subst-bd"/>
</dbReference>
<dbReference type="PANTHER" id="PTHR30537:SF72">
    <property type="entry name" value="LYSR FAMILY TRANSCRIPTIONAL REGULATOR"/>
    <property type="match status" value="1"/>
</dbReference>
<dbReference type="PRINTS" id="PR00039">
    <property type="entry name" value="HTHLYSR"/>
</dbReference>
<dbReference type="InterPro" id="IPR058163">
    <property type="entry name" value="LysR-type_TF_proteobact-type"/>
</dbReference>
<evidence type="ECO:0000259" key="5">
    <source>
        <dbReference type="PROSITE" id="PS50931"/>
    </source>
</evidence>
<accession>A0ABW3PLN1</accession>
<dbReference type="SUPFAM" id="SSF53850">
    <property type="entry name" value="Periplasmic binding protein-like II"/>
    <property type="match status" value="1"/>
</dbReference>
<evidence type="ECO:0000256" key="4">
    <source>
        <dbReference type="ARBA" id="ARBA00023163"/>
    </source>
</evidence>
<reference evidence="7" key="1">
    <citation type="journal article" date="2019" name="Int. J. Syst. Evol. Microbiol.">
        <title>The Global Catalogue of Microorganisms (GCM) 10K type strain sequencing project: providing services to taxonomists for standard genome sequencing and annotation.</title>
        <authorList>
            <consortium name="The Broad Institute Genomics Platform"/>
            <consortium name="The Broad Institute Genome Sequencing Center for Infectious Disease"/>
            <person name="Wu L."/>
            <person name="Ma J."/>
        </authorList>
    </citation>
    <scope>NUCLEOTIDE SEQUENCE [LARGE SCALE GENOMIC DNA]</scope>
    <source>
        <strain evidence="7">CCUG 58411</strain>
    </source>
</reference>
<dbReference type="Gene3D" id="1.10.10.10">
    <property type="entry name" value="Winged helix-like DNA-binding domain superfamily/Winged helix DNA-binding domain"/>
    <property type="match status" value="1"/>
</dbReference>
<dbReference type="EMBL" id="JBHTLN010000002">
    <property type="protein sequence ID" value="MFD1123150.1"/>
    <property type="molecule type" value="Genomic_DNA"/>
</dbReference>
<evidence type="ECO:0000256" key="2">
    <source>
        <dbReference type="ARBA" id="ARBA00023015"/>
    </source>
</evidence>
<dbReference type="Proteomes" id="UP001597206">
    <property type="component" value="Unassembled WGS sequence"/>
</dbReference>
<dbReference type="InterPro" id="IPR000847">
    <property type="entry name" value="LysR_HTH_N"/>
</dbReference>
<dbReference type="PROSITE" id="PS50931">
    <property type="entry name" value="HTH_LYSR"/>
    <property type="match status" value="1"/>
</dbReference>
<dbReference type="RefSeq" id="WP_379034582.1">
    <property type="nucleotide sequence ID" value="NZ_JBHTLN010000002.1"/>
</dbReference>
<keyword evidence="2" id="KW-0805">Transcription regulation</keyword>
<dbReference type="InterPro" id="IPR036388">
    <property type="entry name" value="WH-like_DNA-bd_sf"/>
</dbReference>
<dbReference type="Pfam" id="PF03466">
    <property type="entry name" value="LysR_substrate"/>
    <property type="match status" value="1"/>
</dbReference>
<dbReference type="SUPFAM" id="SSF46785">
    <property type="entry name" value="Winged helix' DNA-binding domain"/>
    <property type="match status" value="1"/>
</dbReference>
<dbReference type="CDD" id="cd08422">
    <property type="entry name" value="PBP2_CrgA_like"/>
    <property type="match status" value="1"/>
</dbReference>
<evidence type="ECO:0000256" key="1">
    <source>
        <dbReference type="ARBA" id="ARBA00009437"/>
    </source>
</evidence>
<organism evidence="6 7">
    <name type="scientific">Methylophilus flavus</name>
    <dbReference type="NCBI Taxonomy" id="640084"/>
    <lineage>
        <taxon>Bacteria</taxon>
        <taxon>Pseudomonadati</taxon>
        <taxon>Pseudomonadota</taxon>
        <taxon>Betaproteobacteria</taxon>
        <taxon>Nitrosomonadales</taxon>
        <taxon>Methylophilaceae</taxon>
        <taxon>Methylophilus</taxon>
    </lineage>
</organism>
<comment type="similarity">
    <text evidence="1">Belongs to the LysR transcriptional regulatory family.</text>
</comment>
<gene>
    <name evidence="6" type="ORF">ACFQ2T_11585</name>
</gene>
<keyword evidence="3" id="KW-0238">DNA-binding</keyword>
<comment type="caution">
    <text evidence="6">The sequence shown here is derived from an EMBL/GenBank/DDBJ whole genome shotgun (WGS) entry which is preliminary data.</text>
</comment>
<proteinExistence type="inferred from homology"/>
<dbReference type="Pfam" id="PF00126">
    <property type="entry name" value="HTH_1"/>
    <property type="match status" value="1"/>
</dbReference>
<protein>
    <submittedName>
        <fullName evidence="6">LysR substrate-binding domain-containing protein</fullName>
    </submittedName>
</protein>
<evidence type="ECO:0000313" key="6">
    <source>
        <dbReference type="EMBL" id="MFD1123150.1"/>
    </source>
</evidence>
<dbReference type="PANTHER" id="PTHR30537">
    <property type="entry name" value="HTH-TYPE TRANSCRIPTIONAL REGULATOR"/>
    <property type="match status" value="1"/>
</dbReference>
<name>A0ABW3PLN1_9PROT</name>